<name>A0AAW3JQQ1_9FIRM</name>
<reference evidence="1 2" key="1">
    <citation type="submission" date="2015-10" db="EMBL/GenBank/DDBJ databases">
        <title>Butyribacter intestini gen. nov., sp. nov., a butyric acid-producing bacterium of the family Lachnospiraceae isolated from the human faeces.</title>
        <authorList>
            <person name="Zou Y."/>
            <person name="Xue W."/>
            <person name="Luo G."/>
            <person name="Lv M."/>
        </authorList>
    </citation>
    <scope>NUCLEOTIDE SEQUENCE [LARGE SCALE GENOMIC DNA]</scope>
    <source>
        <strain evidence="1 2">TF01-11</strain>
    </source>
</reference>
<accession>A0AAW3JQQ1</accession>
<dbReference type="Proteomes" id="UP000050833">
    <property type="component" value="Unassembled WGS sequence"/>
</dbReference>
<proteinExistence type="predicted"/>
<evidence type="ECO:0000313" key="2">
    <source>
        <dbReference type="Proteomes" id="UP000050833"/>
    </source>
</evidence>
<gene>
    <name evidence="1" type="ORF">APZ18_07015</name>
</gene>
<keyword evidence="2" id="KW-1185">Reference proteome</keyword>
<comment type="caution">
    <text evidence="1">The sequence shown here is derived from an EMBL/GenBank/DDBJ whole genome shotgun (WGS) entry which is preliminary data.</text>
</comment>
<organism evidence="1 2">
    <name type="scientific">Butyribacter intestini</name>
    <dbReference type="NCBI Taxonomy" id="1703332"/>
    <lineage>
        <taxon>Bacteria</taxon>
        <taxon>Bacillati</taxon>
        <taxon>Bacillota</taxon>
        <taxon>Clostridia</taxon>
        <taxon>Lachnospirales</taxon>
        <taxon>Lachnospiraceae</taxon>
        <taxon>Butyribacter</taxon>
    </lineage>
</organism>
<sequence length="84" mass="9814">MIYTNVCKHCHKVFKSKIRTLCCRDCRSVDDSQLDDIVAYLKLYPNSNALQISEELGIHPYEIIKFMDEGWLNTVNGKFSRLED</sequence>
<dbReference type="EMBL" id="LLKB01000005">
    <property type="protein sequence ID" value="KQC84504.1"/>
    <property type="molecule type" value="Genomic_DNA"/>
</dbReference>
<protein>
    <recommendedName>
        <fullName evidence="3">Regulatory protein MerR</fullName>
    </recommendedName>
</protein>
<dbReference type="RefSeq" id="WP_022014821.1">
    <property type="nucleotide sequence ID" value="NZ_DBGBRS010000073.1"/>
</dbReference>
<dbReference type="AlphaFoldDB" id="A0AAW3JQQ1"/>
<evidence type="ECO:0000313" key="1">
    <source>
        <dbReference type="EMBL" id="KQC84504.1"/>
    </source>
</evidence>
<evidence type="ECO:0008006" key="3">
    <source>
        <dbReference type="Google" id="ProtNLM"/>
    </source>
</evidence>